<protein>
    <submittedName>
        <fullName evidence="1">Cytoplasmic alpha-amylase</fullName>
    </submittedName>
</protein>
<dbReference type="InterPro" id="IPR017853">
    <property type="entry name" value="GH"/>
</dbReference>
<comment type="caution">
    <text evidence="1">The sequence shown here is derived from an EMBL/GenBank/DDBJ whole genome shotgun (WGS) entry which is preliminary data.</text>
</comment>
<dbReference type="Gene3D" id="3.20.20.80">
    <property type="entry name" value="Glycosidases"/>
    <property type="match status" value="1"/>
</dbReference>
<dbReference type="AlphaFoldDB" id="K1V8R7"/>
<reference evidence="1" key="1">
    <citation type="journal article" date="2013" name="Environ. Microbiol.">
        <title>Microbiota from the distal guts of lean and obese adolescents exhibit partial functional redundancy besides clear differences in community structure.</title>
        <authorList>
            <person name="Ferrer M."/>
            <person name="Ruiz A."/>
            <person name="Lanza F."/>
            <person name="Haange S.B."/>
            <person name="Oberbach A."/>
            <person name="Till H."/>
            <person name="Bargiela R."/>
            <person name="Campoy C."/>
            <person name="Segura M.T."/>
            <person name="Richter M."/>
            <person name="von Bergen M."/>
            <person name="Seifert J."/>
            <person name="Suarez A."/>
        </authorList>
    </citation>
    <scope>NUCLEOTIDE SEQUENCE</scope>
</reference>
<gene>
    <name evidence="1" type="ORF">LEA_01451</name>
</gene>
<evidence type="ECO:0000313" key="1">
    <source>
        <dbReference type="EMBL" id="EKC80371.1"/>
    </source>
</evidence>
<organism evidence="1">
    <name type="scientific">human gut metagenome</name>
    <dbReference type="NCBI Taxonomy" id="408170"/>
    <lineage>
        <taxon>unclassified sequences</taxon>
        <taxon>metagenomes</taxon>
        <taxon>organismal metagenomes</taxon>
    </lineage>
</organism>
<dbReference type="SUPFAM" id="SSF51445">
    <property type="entry name" value="(Trans)glycosidases"/>
    <property type="match status" value="1"/>
</dbReference>
<proteinExistence type="predicted"/>
<accession>K1V8R7</accession>
<name>K1V8R7_9ZZZZ</name>
<dbReference type="EMBL" id="AJWY01001008">
    <property type="protein sequence ID" value="EKC80371.1"/>
    <property type="molecule type" value="Genomic_DNA"/>
</dbReference>
<feature type="non-terminal residue" evidence="1">
    <location>
        <position position="57"/>
    </location>
</feature>
<sequence length="57" mass="6382">MCLFDVPLHYNLFNACHSNGHFDMRTIFSNTLVASVPDKAITFVDNHDTEPGQALES</sequence>